<evidence type="ECO:0000259" key="1">
    <source>
        <dbReference type="Pfam" id="PF14243"/>
    </source>
</evidence>
<protein>
    <recommendedName>
        <fullName evidence="1">ATP-grasp domain-containing protein</fullName>
    </recommendedName>
</protein>
<dbReference type="InterPro" id="IPR025643">
    <property type="entry name" value="R2K_3"/>
</dbReference>
<accession>A0A0F6YPJ3</accession>
<dbReference type="KEGG" id="vg:26639097"/>
<keyword evidence="3" id="KW-1185">Reference proteome</keyword>
<dbReference type="RefSeq" id="YP_009212602.1">
    <property type="nucleotide sequence ID" value="NC_028945.1"/>
</dbReference>
<dbReference type="Proteomes" id="UP000202958">
    <property type="component" value="Segment"/>
</dbReference>
<name>A0A0F6YPJ3_9CAUD</name>
<evidence type="ECO:0000313" key="2">
    <source>
        <dbReference type="EMBL" id="AKF13625.1"/>
    </source>
</evidence>
<evidence type="ECO:0000313" key="3">
    <source>
        <dbReference type="Proteomes" id="UP000202958"/>
    </source>
</evidence>
<proteinExistence type="predicted"/>
<sequence>MQWILQDYEDTARLAEILERVGLEYSMHKVVPFVGELDPAPLIIDPDAVLMFGSYSLRHYARKHHLYPGVFELRPFYHEKPWEPHLLNGPACSRIWTVQQLASQVSLPSECYFIRPLQDSKEIAGTVMTPEEIRDMCVKVCALSPDELIGGSLSPDTIMILSLPTSIQKEWRIWVIKDQIITYSLYRMGRKVIYRPEIDSDALDFATRMIALNPNYADAYVLDVCRTEDGLSILETNCINAAGFYTADLTKLVQAFEDYNAF</sequence>
<organism evidence="2 3">
    <name type="scientific">Sinorhizobium phage phiN3</name>
    <dbReference type="NCBI Taxonomy" id="1647405"/>
    <lineage>
        <taxon>Viruses</taxon>
        <taxon>Duplodnaviria</taxon>
        <taxon>Heunggongvirae</taxon>
        <taxon>Uroviricota</taxon>
        <taxon>Caudoviricetes</taxon>
        <taxon>Emdodecavirus</taxon>
        <taxon>Emdodecavirus N3</taxon>
    </lineage>
</organism>
<feature type="domain" description="ATP-grasp" evidence="1">
    <location>
        <begin position="92"/>
        <end position="255"/>
    </location>
</feature>
<gene>
    <name evidence="2" type="ORF">PHIN3_362</name>
</gene>
<reference evidence="2 3" key="1">
    <citation type="submission" date="2015-04" db="EMBL/GenBank/DDBJ databases">
        <authorList>
            <person name="Hodson T.S."/>
            <person name="Hyde J.R."/>
            <person name="Schouten J.T."/>
            <person name="Crockett J.T."/>
            <person name="Smith T.A."/>
            <person name="Merrill B.D."/>
            <person name="Crook M.B."/>
            <person name="Griffitts J.S."/>
            <person name="Burnett S.H."/>
            <person name="Grose J.H."/>
            <person name="Breakwell D.P."/>
        </authorList>
    </citation>
    <scope>NUCLEOTIDE SEQUENCE [LARGE SCALE GENOMIC DNA]</scope>
</reference>
<dbReference type="GeneID" id="26639097"/>
<dbReference type="Pfam" id="PF14243">
    <property type="entry name" value="R2K_3"/>
    <property type="match status" value="1"/>
</dbReference>
<dbReference type="EMBL" id="KR052482">
    <property type="protein sequence ID" value="AKF13625.1"/>
    <property type="molecule type" value="Genomic_DNA"/>
</dbReference>